<dbReference type="Gene3D" id="3.30.70.270">
    <property type="match status" value="1"/>
</dbReference>
<dbReference type="RefSeq" id="WP_319612757.1">
    <property type="nucleotide sequence ID" value="NZ_JAWXYB010000018.1"/>
</dbReference>
<dbReference type="InterPro" id="IPR029787">
    <property type="entry name" value="Nucleotide_cyclase"/>
</dbReference>
<dbReference type="SUPFAM" id="SSF141868">
    <property type="entry name" value="EAL domain-like"/>
    <property type="match status" value="1"/>
</dbReference>
<accession>A0AAW9DMD4</accession>
<dbReference type="PROSITE" id="PS50113">
    <property type="entry name" value="PAC"/>
    <property type="match status" value="3"/>
</dbReference>
<feature type="domain" description="PAC" evidence="2">
    <location>
        <begin position="236"/>
        <end position="288"/>
    </location>
</feature>
<dbReference type="CDD" id="cd01948">
    <property type="entry name" value="EAL"/>
    <property type="match status" value="1"/>
</dbReference>
<dbReference type="CDD" id="cd01949">
    <property type="entry name" value="GGDEF"/>
    <property type="match status" value="1"/>
</dbReference>
<dbReference type="AlphaFoldDB" id="A0AAW9DMD4"/>
<dbReference type="Pfam" id="PF00990">
    <property type="entry name" value="GGDEF"/>
    <property type="match status" value="1"/>
</dbReference>
<evidence type="ECO:0000259" key="4">
    <source>
        <dbReference type="PROSITE" id="PS50887"/>
    </source>
</evidence>
<dbReference type="InterPro" id="IPR001633">
    <property type="entry name" value="EAL_dom"/>
</dbReference>
<dbReference type="PANTHER" id="PTHR44757:SF2">
    <property type="entry name" value="BIOFILM ARCHITECTURE MAINTENANCE PROTEIN MBAA"/>
    <property type="match status" value="1"/>
</dbReference>
<dbReference type="InterPro" id="IPR001610">
    <property type="entry name" value="PAC"/>
</dbReference>
<dbReference type="PANTHER" id="PTHR44757">
    <property type="entry name" value="DIGUANYLATE CYCLASE DGCP"/>
    <property type="match status" value="1"/>
</dbReference>
<dbReference type="NCBIfam" id="TIGR00229">
    <property type="entry name" value="sensory_box"/>
    <property type="match status" value="1"/>
</dbReference>
<feature type="domain" description="GGDEF" evidence="4">
    <location>
        <begin position="561"/>
        <end position="694"/>
    </location>
</feature>
<dbReference type="InterPro" id="IPR035965">
    <property type="entry name" value="PAS-like_dom_sf"/>
</dbReference>
<feature type="domain" description="PAS" evidence="1">
    <location>
        <begin position="415"/>
        <end position="453"/>
    </location>
</feature>
<feature type="domain" description="PAS" evidence="1">
    <location>
        <begin position="289"/>
        <end position="360"/>
    </location>
</feature>
<feature type="domain" description="PAC" evidence="2">
    <location>
        <begin position="362"/>
        <end position="414"/>
    </location>
</feature>
<dbReference type="InterPro" id="IPR000700">
    <property type="entry name" value="PAS-assoc_C"/>
</dbReference>
<dbReference type="NCBIfam" id="TIGR00254">
    <property type="entry name" value="GGDEF"/>
    <property type="match status" value="1"/>
</dbReference>
<feature type="domain" description="PAC" evidence="2">
    <location>
        <begin position="86"/>
        <end position="139"/>
    </location>
</feature>
<dbReference type="SMART" id="SM00052">
    <property type="entry name" value="EAL"/>
    <property type="match status" value="1"/>
</dbReference>
<dbReference type="SMART" id="SM00091">
    <property type="entry name" value="PAS"/>
    <property type="match status" value="4"/>
</dbReference>
<reference evidence="5 6" key="1">
    <citation type="submission" date="2023-11" db="EMBL/GenBank/DDBJ databases">
        <title>MicrobeMod: A computational toolkit for identifying prokaryotic methylation and restriction-modification with nanopore sequencing.</title>
        <authorList>
            <person name="Crits-Christoph A."/>
            <person name="Kang S.C."/>
            <person name="Lee H."/>
            <person name="Ostrov N."/>
        </authorList>
    </citation>
    <scope>NUCLEOTIDE SEQUENCE [LARGE SCALE GENOMIC DNA]</scope>
    <source>
        <strain evidence="5 6">DSMZ 700</strain>
    </source>
</reference>
<evidence type="ECO:0000259" key="3">
    <source>
        <dbReference type="PROSITE" id="PS50883"/>
    </source>
</evidence>
<protein>
    <submittedName>
        <fullName evidence="5">EAL domain-containing protein</fullName>
    </submittedName>
</protein>
<keyword evidence="6" id="KW-1185">Reference proteome</keyword>
<evidence type="ECO:0000259" key="2">
    <source>
        <dbReference type="PROSITE" id="PS50113"/>
    </source>
</evidence>
<dbReference type="EMBL" id="JAWXYB010000018">
    <property type="protein sequence ID" value="MDX5929747.1"/>
    <property type="molecule type" value="Genomic_DNA"/>
</dbReference>
<sequence length="969" mass="109558">MAKNCDAIDFSDVWVSALDGGSVGLWDRDIVANDIRYSRSWDMILGVDDQGSRCRIEESYSRVHPEDLESVKAAIQDHFDQKTAFYEAEHRIRSQNGCYKWVLSRGKVIKRDDGGKPLRMVGTTIDVTASHELSDKLKMQQCRAQADAERLAVLAQELGERSNELATAQRIARIGNWRWDIPGRCIWFSPEVWHLMGRKPQDSPVSYLQMRSMIHPDDYEKAMAEFYRAVREREQISQEYRIIYPDGSIHNMLTYAEVVVGSDKSVMRLHGTTQDISSYRTIEAALAESEDHYRHMVNLHPQIPWLADPLGNVTEVGPLWFKLTGMTSDETLPEGWTRAVHEEDLPLVHDAWLQSVSTGEALDIEYRLKLQDDRHGWFRARAAARRDRNGRIIRWYGTLEDVTDRRLAEDSRRASERLALRVLRTTGDGVIVCDKGGIIKFINNIAEKLLGISLNCVGSKAGDFFIAGHSYRIGQAIAAVSRGNFNEQFEVFWPPFDAWYEINIYSGDEDIPIFIRDISEKIINRKRLAYAANHDLLTGIFNRNSFFERVRECLVEQRPGNRAALLCLDLDYFKEINDLYGHPVGDQILRQLALRLRSCIRGTDLLARCGGDEFAILQMGVITPNDSIHLAERISVAMKAPFDIDGISLSSTLSMGIAVANVGFSDVDLLYKQADLALYEAKTKSRGSFQAFRPEMQLKSEWTKRMRTDLLAAIGTDQFFLVYQPIMKASDQSIVGVEALLRWHHPDRGIISPTEFIPVAEETGLIIPIGTWALQRACQTARSWPSNIKISVNASIKQFENNNLAGVVRDALTNAGLPPERLKLEVTESVLMTENSVSINTLKEIQNTGVSIILDDFGTGYSSLSYINTFSFDFIKIDKSFISRICRPGDREPIFEAIMGMAQAIRIPVTVEGVETVHQLEYIRGLGCEFVQGYLLAKPMSETDISRVLIYNGGISNYRSDYSESNNSV</sequence>
<dbReference type="InterPro" id="IPR000160">
    <property type="entry name" value="GGDEF_dom"/>
</dbReference>
<comment type="caution">
    <text evidence="5">The sequence shown here is derived from an EMBL/GenBank/DDBJ whole genome shotgun (WGS) entry which is preliminary data.</text>
</comment>
<dbReference type="SMART" id="SM00086">
    <property type="entry name" value="PAC"/>
    <property type="match status" value="3"/>
</dbReference>
<dbReference type="FunFam" id="3.30.450.20:FF:000099">
    <property type="entry name" value="Sensory box sensor histidine kinase"/>
    <property type="match status" value="1"/>
</dbReference>
<dbReference type="SUPFAM" id="SSF55073">
    <property type="entry name" value="Nucleotide cyclase"/>
    <property type="match status" value="1"/>
</dbReference>
<name>A0AAW9DMD4_ACIAO</name>
<dbReference type="PROSITE" id="PS50883">
    <property type="entry name" value="EAL"/>
    <property type="match status" value="1"/>
</dbReference>
<dbReference type="InterPro" id="IPR035919">
    <property type="entry name" value="EAL_sf"/>
</dbReference>
<evidence type="ECO:0000313" key="6">
    <source>
        <dbReference type="Proteomes" id="UP001279553"/>
    </source>
</evidence>
<organism evidence="5 6">
    <name type="scientific">Acidiphilium acidophilum</name>
    <name type="common">Thiobacillus acidophilus</name>
    <dbReference type="NCBI Taxonomy" id="76588"/>
    <lineage>
        <taxon>Bacteria</taxon>
        <taxon>Pseudomonadati</taxon>
        <taxon>Pseudomonadota</taxon>
        <taxon>Alphaproteobacteria</taxon>
        <taxon>Acetobacterales</taxon>
        <taxon>Acidocellaceae</taxon>
        <taxon>Acidiphilium</taxon>
    </lineage>
</organism>
<dbReference type="SMART" id="SM00267">
    <property type="entry name" value="GGDEF"/>
    <property type="match status" value="1"/>
</dbReference>
<evidence type="ECO:0000259" key="1">
    <source>
        <dbReference type="PROSITE" id="PS50112"/>
    </source>
</evidence>
<dbReference type="Pfam" id="PF00563">
    <property type="entry name" value="EAL"/>
    <property type="match status" value="1"/>
</dbReference>
<dbReference type="SUPFAM" id="SSF55785">
    <property type="entry name" value="PYP-like sensor domain (PAS domain)"/>
    <property type="match status" value="4"/>
</dbReference>
<dbReference type="Gene3D" id="3.30.450.20">
    <property type="entry name" value="PAS domain"/>
    <property type="match status" value="4"/>
</dbReference>
<dbReference type="InterPro" id="IPR043128">
    <property type="entry name" value="Rev_trsase/Diguanyl_cyclase"/>
</dbReference>
<dbReference type="CDD" id="cd00130">
    <property type="entry name" value="PAS"/>
    <property type="match status" value="4"/>
</dbReference>
<dbReference type="InterPro" id="IPR013655">
    <property type="entry name" value="PAS_fold_3"/>
</dbReference>
<dbReference type="Gene3D" id="2.10.70.100">
    <property type="match status" value="1"/>
</dbReference>
<feature type="domain" description="PAS" evidence="1">
    <location>
        <begin position="180"/>
        <end position="233"/>
    </location>
</feature>
<dbReference type="InterPro" id="IPR052155">
    <property type="entry name" value="Biofilm_reg_signaling"/>
</dbReference>
<dbReference type="PROSITE" id="PS50887">
    <property type="entry name" value="GGDEF"/>
    <property type="match status" value="1"/>
</dbReference>
<dbReference type="InterPro" id="IPR000014">
    <property type="entry name" value="PAS"/>
</dbReference>
<proteinExistence type="predicted"/>
<dbReference type="Pfam" id="PF08447">
    <property type="entry name" value="PAS_3"/>
    <property type="match status" value="3"/>
</dbReference>
<dbReference type="Gene3D" id="3.20.20.450">
    <property type="entry name" value="EAL domain"/>
    <property type="match status" value="1"/>
</dbReference>
<dbReference type="Proteomes" id="UP001279553">
    <property type="component" value="Unassembled WGS sequence"/>
</dbReference>
<dbReference type="PROSITE" id="PS50112">
    <property type="entry name" value="PAS"/>
    <property type="match status" value="3"/>
</dbReference>
<evidence type="ECO:0000313" key="5">
    <source>
        <dbReference type="EMBL" id="MDX5929747.1"/>
    </source>
</evidence>
<feature type="domain" description="EAL" evidence="3">
    <location>
        <begin position="703"/>
        <end position="953"/>
    </location>
</feature>
<gene>
    <name evidence="5" type="ORF">SIL87_03070</name>
</gene>